<dbReference type="EMBL" id="JANFYT010000013">
    <property type="protein sequence ID" value="MCQ4814200.1"/>
    <property type="molecule type" value="Genomic_DNA"/>
</dbReference>
<dbReference type="PROSITE" id="PS50956">
    <property type="entry name" value="HTH_ASNC_2"/>
    <property type="match status" value="1"/>
</dbReference>
<evidence type="ECO:0000313" key="6">
    <source>
        <dbReference type="Proteomes" id="UP001205919"/>
    </source>
</evidence>
<dbReference type="SMART" id="SM00344">
    <property type="entry name" value="HTH_ASNC"/>
    <property type="match status" value="1"/>
</dbReference>
<evidence type="ECO:0000313" key="5">
    <source>
        <dbReference type="EMBL" id="MCQ4814200.1"/>
    </source>
</evidence>
<evidence type="ECO:0000256" key="2">
    <source>
        <dbReference type="ARBA" id="ARBA00023125"/>
    </source>
</evidence>
<evidence type="ECO:0000256" key="3">
    <source>
        <dbReference type="ARBA" id="ARBA00023163"/>
    </source>
</evidence>
<reference evidence="5 6" key="1">
    <citation type="submission" date="2022-06" db="EMBL/GenBank/DDBJ databases">
        <title>Isolation of gut microbiota from human fecal samples.</title>
        <authorList>
            <person name="Pamer E.G."/>
            <person name="Barat B."/>
            <person name="Waligurski E."/>
            <person name="Medina S."/>
            <person name="Paddock L."/>
            <person name="Mostad J."/>
        </authorList>
    </citation>
    <scope>NUCLEOTIDE SEQUENCE [LARGE SCALE GENOMIC DNA]</scope>
    <source>
        <strain evidence="5 6">DFI.9.90</strain>
    </source>
</reference>
<dbReference type="PRINTS" id="PR00033">
    <property type="entry name" value="HTHASNC"/>
</dbReference>
<dbReference type="GO" id="GO:0043200">
    <property type="term" value="P:response to amino acid"/>
    <property type="evidence" value="ECO:0007669"/>
    <property type="project" value="TreeGrafter"/>
</dbReference>
<organism evidence="5 6">
    <name type="scientific">Cloacibacillus evryensis</name>
    <dbReference type="NCBI Taxonomy" id="508460"/>
    <lineage>
        <taxon>Bacteria</taxon>
        <taxon>Thermotogati</taxon>
        <taxon>Synergistota</taxon>
        <taxon>Synergistia</taxon>
        <taxon>Synergistales</taxon>
        <taxon>Synergistaceae</taxon>
        <taxon>Cloacibacillus</taxon>
    </lineage>
</organism>
<proteinExistence type="predicted"/>
<dbReference type="PANTHER" id="PTHR30154">
    <property type="entry name" value="LEUCINE-RESPONSIVE REGULATORY PROTEIN"/>
    <property type="match status" value="1"/>
</dbReference>
<dbReference type="PANTHER" id="PTHR30154:SF34">
    <property type="entry name" value="TRANSCRIPTIONAL REGULATOR AZLB"/>
    <property type="match status" value="1"/>
</dbReference>
<dbReference type="InterPro" id="IPR000485">
    <property type="entry name" value="AsnC-type_HTH_dom"/>
</dbReference>
<dbReference type="Pfam" id="PF13412">
    <property type="entry name" value="HTH_24"/>
    <property type="match status" value="1"/>
</dbReference>
<dbReference type="AlphaFoldDB" id="A0AAW5K054"/>
<keyword evidence="2" id="KW-0238">DNA-binding</keyword>
<dbReference type="Gene3D" id="1.10.10.10">
    <property type="entry name" value="Winged helix-like DNA-binding domain superfamily/Winged helix DNA-binding domain"/>
    <property type="match status" value="1"/>
</dbReference>
<dbReference type="InterPro" id="IPR036388">
    <property type="entry name" value="WH-like_DNA-bd_sf"/>
</dbReference>
<dbReference type="SUPFAM" id="SSF46785">
    <property type="entry name" value="Winged helix' DNA-binding domain"/>
    <property type="match status" value="1"/>
</dbReference>
<dbReference type="InterPro" id="IPR019887">
    <property type="entry name" value="Tscrpt_reg_AsnC/Lrp_C"/>
</dbReference>
<dbReference type="InterPro" id="IPR036390">
    <property type="entry name" value="WH_DNA-bd_sf"/>
</dbReference>
<keyword evidence="1" id="KW-0805">Transcription regulation</keyword>
<dbReference type="SUPFAM" id="SSF54909">
    <property type="entry name" value="Dimeric alpha+beta barrel"/>
    <property type="match status" value="1"/>
</dbReference>
<sequence length="151" mass="17774">MPQLEIDDIDFKIAQELKDNARISYKLLGDKISLSVSPVYTRVKKMEENGIIKKYKTEIDWGKFGYAIHAFVLIKNEKIRDADPEFLKEAKEIINCWMISGEYDFLTEIYVANNDEFERIMKYFYKKIGKTYTLMIIRDIFSSKEAEDALS</sequence>
<name>A0AAW5K054_9BACT</name>
<dbReference type="RefSeq" id="WP_008709888.1">
    <property type="nucleotide sequence ID" value="NZ_CABKQM010000005.1"/>
</dbReference>
<protein>
    <submittedName>
        <fullName evidence="5">Lrp/AsnC family transcriptional regulator</fullName>
    </submittedName>
</protein>
<evidence type="ECO:0000256" key="1">
    <source>
        <dbReference type="ARBA" id="ARBA00023015"/>
    </source>
</evidence>
<dbReference type="GO" id="GO:0005829">
    <property type="term" value="C:cytosol"/>
    <property type="evidence" value="ECO:0007669"/>
    <property type="project" value="TreeGrafter"/>
</dbReference>
<dbReference type="Pfam" id="PF01037">
    <property type="entry name" value="AsnC_trans_reg"/>
    <property type="match status" value="1"/>
</dbReference>
<accession>A0AAW5K054</accession>
<keyword evidence="6" id="KW-1185">Reference proteome</keyword>
<feature type="domain" description="HTH asnC-type" evidence="4">
    <location>
        <begin position="6"/>
        <end position="67"/>
    </location>
</feature>
<gene>
    <name evidence="5" type="ORF">NE630_07125</name>
</gene>
<evidence type="ECO:0000259" key="4">
    <source>
        <dbReference type="PROSITE" id="PS50956"/>
    </source>
</evidence>
<dbReference type="Gene3D" id="3.30.70.920">
    <property type="match status" value="1"/>
</dbReference>
<dbReference type="InterPro" id="IPR019888">
    <property type="entry name" value="Tscrpt_reg_AsnC-like"/>
</dbReference>
<comment type="caution">
    <text evidence="5">The sequence shown here is derived from an EMBL/GenBank/DDBJ whole genome shotgun (WGS) entry which is preliminary data.</text>
</comment>
<keyword evidence="3" id="KW-0804">Transcription</keyword>
<dbReference type="GO" id="GO:0043565">
    <property type="term" value="F:sequence-specific DNA binding"/>
    <property type="evidence" value="ECO:0007669"/>
    <property type="project" value="InterPro"/>
</dbReference>
<dbReference type="Proteomes" id="UP001205919">
    <property type="component" value="Unassembled WGS sequence"/>
</dbReference>
<dbReference type="InterPro" id="IPR011008">
    <property type="entry name" value="Dimeric_a/b-barrel"/>
</dbReference>